<evidence type="ECO:0000313" key="1">
    <source>
        <dbReference type="EMBL" id="KAG6717936.1"/>
    </source>
</evidence>
<protein>
    <submittedName>
        <fullName evidence="1">Uncharacterized protein</fullName>
    </submittedName>
</protein>
<name>A0A922JRI6_CARIL</name>
<dbReference type="Proteomes" id="UP000811246">
    <property type="component" value="Chromosome 4"/>
</dbReference>
<gene>
    <name evidence="1" type="ORF">I3842_04G126000</name>
</gene>
<evidence type="ECO:0000313" key="2">
    <source>
        <dbReference type="Proteomes" id="UP000811246"/>
    </source>
</evidence>
<dbReference type="EMBL" id="CM031828">
    <property type="protein sequence ID" value="KAG6717936.1"/>
    <property type="molecule type" value="Genomic_DNA"/>
</dbReference>
<comment type="caution">
    <text evidence="1">The sequence shown here is derived from an EMBL/GenBank/DDBJ whole genome shotgun (WGS) entry which is preliminary data.</text>
</comment>
<proteinExistence type="predicted"/>
<sequence length="100" mass="11830">MWTSHEGFLELFKNVWDEEATGCVLVRLVIGLKKLKQALKEWNVATFSQVERELTNMEDQIINFEHEVADQFSQDAESKLLEAKAKHQVWLNREEVLWKQ</sequence>
<accession>A0A922JRI6</accession>
<organism evidence="1 2">
    <name type="scientific">Carya illinoinensis</name>
    <name type="common">Pecan</name>
    <dbReference type="NCBI Taxonomy" id="32201"/>
    <lineage>
        <taxon>Eukaryota</taxon>
        <taxon>Viridiplantae</taxon>
        <taxon>Streptophyta</taxon>
        <taxon>Embryophyta</taxon>
        <taxon>Tracheophyta</taxon>
        <taxon>Spermatophyta</taxon>
        <taxon>Magnoliopsida</taxon>
        <taxon>eudicotyledons</taxon>
        <taxon>Gunneridae</taxon>
        <taxon>Pentapetalae</taxon>
        <taxon>rosids</taxon>
        <taxon>fabids</taxon>
        <taxon>Fagales</taxon>
        <taxon>Juglandaceae</taxon>
        <taxon>Carya</taxon>
    </lineage>
</organism>
<dbReference type="AlphaFoldDB" id="A0A922JRI6"/>
<reference evidence="1" key="1">
    <citation type="submission" date="2021-01" db="EMBL/GenBank/DDBJ databases">
        <authorList>
            <person name="Lovell J.T."/>
            <person name="Bentley N."/>
            <person name="Bhattarai G."/>
            <person name="Jenkins J.W."/>
            <person name="Sreedasyam A."/>
            <person name="Alarcon Y."/>
            <person name="Bock C."/>
            <person name="Boston L."/>
            <person name="Carlson J."/>
            <person name="Cervantes K."/>
            <person name="Clermont K."/>
            <person name="Krom N."/>
            <person name="Kubenka K."/>
            <person name="Mamidi S."/>
            <person name="Mattison C."/>
            <person name="Monteros M."/>
            <person name="Pisani C."/>
            <person name="Plott C."/>
            <person name="Rajasekar S."/>
            <person name="Rhein H.S."/>
            <person name="Rohla C."/>
            <person name="Song M."/>
            <person name="Hilaire R.S."/>
            <person name="Shu S."/>
            <person name="Wells L."/>
            <person name="Wang X."/>
            <person name="Webber J."/>
            <person name="Heerema R.J."/>
            <person name="Klein P."/>
            <person name="Conner P."/>
            <person name="Grauke L."/>
            <person name="Grimwood J."/>
            <person name="Schmutz J."/>
            <person name="Randall J.J."/>
        </authorList>
    </citation>
    <scope>NUCLEOTIDE SEQUENCE</scope>
    <source>
        <tissue evidence="1">Leaf</tissue>
    </source>
</reference>